<name>A0A645HHX0_9ZZZZ</name>
<organism evidence="1">
    <name type="scientific">bioreactor metagenome</name>
    <dbReference type="NCBI Taxonomy" id="1076179"/>
    <lineage>
        <taxon>unclassified sequences</taxon>
        <taxon>metagenomes</taxon>
        <taxon>ecological metagenomes</taxon>
    </lineage>
</organism>
<evidence type="ECO:0000313" key="1">
    <source>
        <dbReference type="EMBL" id="MPN38330.1"/>
    </source>
</evidence>
<reference evidence="1" key="1">
    <citation type="submission" date="2019-08" db="EMBL/GenBank/DDBJ databases">
        <authorList>
            <person name="Kucharzyk K."/>
            <person name="Murdoch R.W."/>
            <person name="Higgins S."/>
            <person name="Loffler F."/>
        </authorList>
    </citation>
    <scope>NUCLEOTIDE SEQUENCE</scope>
</reference>
<proteinExistence type="predicted"/>
<comment type="caution">
    <text evidence="1">The sequence shown here is derived from an EMBL/GenBank/DDBJ whole genome shotgun (WGS) entry which is preliminary data.</text>
</comment>
<sequence>MNCLGCMAVLGVGKHQCRSELLSDILLFAVRQLPIDTVFILYPSVFSTPWIFVEFHQHRTSLQQTIPDIINFFFRITNYKE</sequence>
<dbReference type="EMBL" id="VSSQ01093489">
    <property type="protein sequence ID" value="MPN38330.1"/>
    <property type="molecule type" value="Genomic_DNA"/>
</dbReference>
<accession>A0A645HHX0</accession>
<protein>
    <submittedName>
        <fullName evidence="1">Uncharacterized protein</fullName>
    </submittedName>
</protein>
<dbReference type="AlphaFoldDB" id="A0A645HHX0"/>
<gene>
    <name evidence="1" type="ORF">SDC9_185854</name>
</gene>